<dbReference type="InterPro" id="IPR002931">
    <property type="entry name" value="Transglutaminase-like"/>
</dbReference>
<name>A0A9D1XT92_9BACT</name>
<dbReference type="PANTHER" id="PTHR46333:SF2">
    <property type="entry name" value="CYTOKINESIS PROTEIN 3"/>
    <property type="match status" value="1"/>
</dbReference>
<evidence type="ECO:0000256" key="1">
    <source>
        <dbReference type="SAM" id="SignalP"/>
    </source>
</evidence>
<reference evidence="3" key="2">
    <citation type="submission" date="2021-04" db="EMBL/GenBank/DDBJ databases">
        <authorList>
            <person name="Gilroy R."/>
        </authorList>
    </citation>
    <scope>NUCLEOTIDE SEQUENCE</scope>
    <source>
        <strain evidence="3">ChiHecec2B26-12326</strain>
    </source>
</reference>
<dbReference type="EMBL" id="DXEN01000076">
    <property type="protein sequence ID" value="HIX86945.1"/>
    <property type="molecule type" value="Genomic_DNA"/>
</dbReference>
<dbReference type="Gene3D" id="3.10.620.30">
    <property type="match status" value="1"/>
</dbReference>
<proteinExistence type="predicted"/>
<protein>
    <recommendedName>
        <fullName evidence="2">Transglutaminase-like domain-containing protein</fullName>
    </recommendedName>
</protein>
<dbReference type="Proteomes" id="UP000823847">
    <property type="component" value="Unassembled WGS sequence"/>
</dbReference>
<evidence type="ECO:0000313" key="3">
    <source>
        <dbReference type="EMBL" id="HIX86945.1"/>
    </source>
</evidence>
<dbReference type="SUPFAM" id="SSF54001">
    <property type="entry name" value="Cysteine proteinases"/>
    <property type="match status" value="1"/>
</dbReference>
<evidence type="ECO:0000259" key="2">
    <source>
        <dbReference type="Pfam" id="PF01841"/>
    </source>
</evidence>
<comment type="caution">
    <text evidence="3">The sequence shown here is derived from an EMBL/GenBank/DDBJ whole genome shotgun (WGS) entry which is preliminary data.</text>
</comment>
<dbReference type="AlphaFoldDB" id="A0A9D1XT92"/>
<gene>
    <name evidence="3" type="ORF">H9848_10130</name>
</gene>
<feature type="signal peptide" evidence="1">
    <location>
        <begin position="1"/>
        <end position="20"/>
    </location>
</feature>
<dbReference type="InterPro" id="IPR052557">
    <property type="entry name" value="CAP/Cytokinesis_protein"/>
</dbReference>
<keyword evidence="1" id="KW-0732">Signal</keyword>
<organism evidence="3 4">
    <name type="scientific">Candidatus Parabacteroides intestinigallinarum</name>
    <dbReference type="NCBI Taxonomy" id="2838722"/>
    <lineage>
        <taxon>Bacteria</taxon>
        <taxon>Pseudomonadati</taxon>
        <taxon>Bacteroidota</taxon>
        <taxon>Bacteroidia</taxon>
        <taxon>Bacteroidales</taxon>
        <taxon>Tannerellaceae</taxon>
        <taxon>Parabacteroides</taxon>
    </lineage>
</organism>
<sequence>MKAKVLVAALALLMSVAGIAQTGNPAYEVSPSRYDYSPAARQITEGCTDKYDQVKAIYRWLCANISYDTSYTIYTADECWDNQRGVCQAYCELFYRLAEPLGIDVHVITGTSKNELDPAGSHAWLFVVVEDGAGILIDPTWGAGSVNGKTFIRNENDMSWFHVDPYWMIFTHFPDDAMYQFLPTPITRERFDSLPIIKPVWGEYGCEAEAVFNRCMAGHTDFPKFYKEGVGYIRLVNAPMEKTLRVGQVYTFAFQKLADCEVALINEDFYTNWQYRDGIYSMDFMPVKPGEVSWSIQKKGEKHYWSVVEYEVPNATRADLANLERRDPMLMPEIARLRNMDAGSLRRYGIDGKRLLAAVRSGEVKALPQFYNLGDVCTIDEIPLNETLRVGNTYTFSIRSRDNLSWAVINEGDWYRSWSVDPSTGAMRITVVPQKAGDLKLSVQRPGDDGYLSCVKYTVR</sequence>
<dbReference type="PANTHER" id="PTHR46333">
    <property type="entry name" value="CYTOKINESIS PROTEIN 3"/>
    <property type="match status" value="1"/>
</dbReference>
<accession>A0A9D1XT92</accession>
<feature type="chain" id="PRO_5039205064" description="Transglutaminase-like domain-containing protein" evidence="1">
    <location>
        <begin position="21"/>
        <end position="460"/>
    </location>
</feature>
<evidence type="ECO:0000313" key="4">
    <source>
        <dbReference type="Proteomes" id="UP000823847"/>
    </source>
</evidence>
<dbReference type="InterPro" id="IPR038765">
    <property type="entry name" value="Papain-like_cys_pep_sf"/>
</dbReference>
<dbReference type="GO" id="GO:0005737">
    <property type="term" value="C:cytoplasm"/>
    <property type="evidence" value="ECO:0007669"/>
    <property type="project" value="TreeGrafter"/>
</dbReference>
<reference evidence="3" key="1">
    <citation type="journal article" date="2021" name="PeerJ">
        <title>Extensive microbial diversity within the chicken gut microbiome revealed by metagenomics and culture.</title>
        <authorList>
            <person name="Gilroy R."/>
            <person name="Ravi A."/>
            <person name="Getino M."/>
            <person name="Pursley I."/>
            <person name="Horton D.L."/>
            <person name="Alikhan N.F."/>
            <person name="Baker D."/>
            <person name="Gharbi K."/>
            <person name="Hall N."/>
            <person name="Watson M."/>
            <person name="Adriaenssens E.M."/>
            <person name="Foster-Nyarko E."/>
            <person name="Jarju S."/>
            <person name="Secka A."/>
            <person name="Antonio M."/>
            <person name="Oren A."/>
            <person name="Chaudhuri R.R."/>
            <person name="La Ragione R."/>
            <person name="Hildebrand F."/>
            <person name="Pallen M.J."/>
        </authorList>
    </citation>
    <scope>NUCLEOTIDE SEQUENCE</scope>
    <source>
        <strain evidence="3">ChiHecec2B26-12326</strain>
    </source>
</reference>
<dbReference type="Pfam" id="PF01841">
    <property type="entry name" value="Transglut_core"/>
    <property type="match status" value="1"/>
</dbReference>
<feature type="domain" description="Transglutaminase-like" evidence="2">
    <location>
        <begin position="40"/>
        <end position="156"/>
    </location>
</feature>